<name>W7QDT2_9ALTE</name>
<dbReference type="PANTHER" id="PTHR42852:SF17">
    <property type="entry name" value="THIOREDOXIN-LIKE PROTEIN HI_1115"/>
    <property type="match status" value="1"/>
</dbReference>
<dbReference type="STRING" id="1328313.DS2_09722"/>
<dbReference type="eggNOG" id="COG0526">
    <property type="taxonomic scope" value="Bacteria"/>
</dbReference>
<dbReference type="RefSeq" id="WP_035014553.1">
    <property type="nucleotide sequence ID" value="NZ_ARZY01000016.1"/>
</dbReference>
<dbReference type="PRINTS" id="PR00421">
    <property type="entry name" value="THIOREDOXIN"/>
</dbReference>
<dbReference type="Gene3D" id="3.40.30.10">
    <property type="entry name" value="Glutaredoxin"/>
    <property type="match status" value="1"/>
</dbReference>
<dbReference type="EMBL" id="ARZY01000016">
    <property type="protein sequence ID" value="EWH10061.1"/>
    <property type="molecule type" value="Genomic_DNA"/>
</dbReference>
<dbReference type="PROSITE" id="PS51352">
    <property type="entry name" value="THIOREDOXIN_2"/>
    <property type="match status" value="1"/>
</dbReference>
<keyword evidence="3" id="KW-1185">Reference proteome</keyword>
<evidence type="ECO:0000313" key="2">
    <source>
        <dbReference type="EMBL" id="EWH10061.1"/>
    </source>
</evidence>
<sequence>MVALATGVTSAWLLFHKIDHSQTSITTQAIYQQKFTSNNAQNSLAEVTQNYLVLDFWASWCGPCIESLPYYQQLFNTFEQQQFTWVAVNQDANKANADKFLTEHNLQKLPVWFDQQAALSRHYGVSGLPTLLLLNKHRQVIYRIVGFKQSEKQSIKQKLIEAMELDKQEQS</sequence>
<dbReference type="InterPro" id="IPR050553">
    <property type="entry name" value="Thioredoxin_ResA/DsbE_sf"/>
</dbReference>
<dbReference type="OrthoDB" id="9799347at2"/>
<proteinExistence type="predicted"/>
<dbReference type="InterPro" id="IPR013740">
    <property type="entry name" value="Redoxin"/>
</dbReference>
<dbReference type="PANTHER" id="PTHR42852">
    <property type="entry name" value="THIOL:DISULFIDE INTERCHANGE PROTEIN DSBE"/>
    <property type="match status" value="1"/>
</dbReference>
<evidence type="ECO:0000313" key="3">
    <source>
        <dbReference type="Proteomes" id="UP000019276"/>
    </source>
</evidence>
<dbReference type="GO" id="GO:0016491">
    <property type="term" value="F:oxidoreductase activity"/>
    <property type="evidence" value="ECO:0007669"/>
    <property type="project" value="InterPro"/>
</dbReference>
<organism evidence="2 3">
    <name type="scientific">Catenovulum agarivorans DS-2</name>
    <dbReference type="NCBI Taxonomy" id="1328313"/>
    <lineage>
        <taxon>Bacteria</taxon>
        <taxon>Pseudomonadati</taxon>
        <taxon>Pseudomonadota</taxon>
        <taxon>Gammaproteobacteria</taxon>
        <taxon>Alteromonadales</taxon>
        <taxon>Alteromonadaceae</taxon>
        <taxon>Catenovulum</taxon>
    </lineage>
</organism>
<evidence type="ECO:0000259" key="1">
    <source>
        <dbReference type="PROSITE" id="PS51352"/>
    </source>
</evidence>
<gene>
    <name evidence="2" type="ORF">DS2_09722</name>
</gene>
<dbReference type="Pfam" id="PF08534">
    <property type="entry name" value="Redoxin"/>
    <property type="match status" value="1"/>
</dbReference>
<comment type="caution">
    <text evidence="2">The sequence shown here is derived from an EMBL/GenBank/DDBJ whole genome shotgun (WGS) entry which is preliminary data.</text>
</comment>
<dbReference type="SUPFAM" id="SSF52833">
    <property type="entry name" value="Thioredoxin-like"/>
    <property type="match status" value="1"/>
</dbReference>
<dbReference type="InterPro" id="IPR036249">
    <property type="entry name" value="Thioredoxin-like_sf"/>
</dbReference>
<dbReference type="Proteomes" id="UP000019276">
    <property type="component" value="Unassembled WGS sequence"/>
</dbReference>
<reference evidence="2 3" key="1">
    <citation type="journal article" date="2014" name="Genome Announc.">
        <title>Draft Genome Sequence of the Agar-Degrading Bacterium Catenovulum sp. Strain DS-2, Isolated from Intestines of Haliotis diversicolor.</title>
        <authorList>
            <person name="Shan D."/>
            <person name="Li X."/>
            <person name="Gu Z."/>
            <person name="Wei G."/>
            <person name="Gao Z."/>
            <person name="Shao Z."/>
        </authorList>
    </citation>
    <scope>NUCLEOTIDE SEQUENCE [LARGE SCALE GENOMIC DNA]</scope>
    <source>
        <strain evidence="2 3">DS-2</strain>
    </source>
</reference>
<dbReference type="CDD" id="cd02966">
    <property type="entry name" value="TlpA_like_family"/>
    <property type="match status" value="1"/>
</dbReference>
<accession>W7QDT2</accession>
<protein>
    <submittedName>
        <fullName evidence="2">Thiol:disulfide interchange protein DsbE</fullName>
    </submittedName>
</protein>
<feature type="domain" description="Thioredoxin" evidence="1">
    <location>
        <begin position="16"/>
        <end position="165"/>
    </location>
</feature>
<dbReference type="AlphaFoldDB" id="W7QDT2"/>
<dbReference type="InterPro" id="IPR013766">
    <property type="entry name" value="Thioredoxin_domain"/>
</dbReference>